<reference evidence="1 2" key="1">
    <citation type="submission" date="2015-09" db="EMBL/GenBank/DDBJ databases">
        <title>Genome announcement of multiple Pseudomonas syringae strains.</title>
        <authorList>
            <person name="Thakur S."/>
            <person name="Wang P.W."/>
            <person name="Gong Y."/>
            <person name="Weir B.S."/>
            <person name="Guttman D.S."/>
        </authorList>
    </citation>
    <scope>NUCLEOTIDE SEQUENCE [LARGE SCALE GENOMIC DNA]</scope>
    <source>
        <strain evidence="1 2">ICMP3963</strain>
    </source>
</reference>
<dbReference type="EMBL" id="LJRR01000459">
    <property type="protein sequence ID" value="KPZ08569.1"/>
    <property type="molecule type" value="Genomic_DNA"/>
</dbReference>
<organism evidence="1 2">
    <name type="scientific">Pseudomonas syringae pv. viburni</name>
    <dbReference type="NCBI Taxonomy" id="251703"/>
    <lineage>
        <taxon>Bacteria</taxon>
        <taxon>Pseudomonadati</taxon>
        <taxon>Pseudomonadota</taxon>
        <taxon>Gammaproteobacteria</taxon>
        <taxon>Pseudomonadales</taxon>
        <taxon>Pseudomonadaceae</taxon>
        <taxon>Pseudomonas</taxon>
    </lineage>
</organism>
<evidence type="ECO:0000313" key="1">
    <source>
        <dbReference type="EMBL" id="KPZ08569.1"/>
    </source>
</evidence>
<proteinExistence type="predicted"/>
<evidence type="ECO:0000313" key="2">
    <source>
        <dbReference type="Proteomes" id="UP000050317"/>
    </source>
</evidence>
<dbReference type="AlphaFoldDB" id="A0A0N8TBP5"/>
<gene>
    <name evidence="1" type="ORF">ALO40_00809</name>
</gene>
<sequence>MTAMAMGPQPAQALDLPQPEVPDLKQPENYLDLDLLGIEALQTWINYPGIALGDFFYPNWRGCGPDGELVDFFSDLIEIVDLQPQGALVLIGNESLLKLDQGWVFYSYQLFDASTVDDRGAESLRLFFNVGKRPAAFTGLGAPQCRESHDLKLDPELLARVDDVLFVTPPYRAMRAGDTVRLTLDLYFGEGDPFQPLVRSKTLTRGEAGLPLQWQISASDLLQIDGGHALMSYSIEYADTALSSQSAIQTLDIVEPLAALLPALTIKDFSGGSLDPTAYPEGITLTIQPYSGIQVDDDVVLFASGNLQVVQALRADLSTLESGVLQFTLDQAWLMSNNGRDVEFVYAYARQGVAGRSLPRGVILRRPLDLPPPDIENALIESPSETGVNGYMFAQQMVNGVKIRIPPEAVIGETDQVQMHWDGYGSTGRFIADPSPDDPRLFEIPPVAVPANMGKRLDVYYRVSPGSEPAGTSRVFNLEVKRISDGWPFIQIMRPRVTDARLPLASVPAEGAGLDLLSWTYMAQGQRVRIKAVGLLQSDVEQTLGLRTGEAEPLTEAEYQARQVSVVIPRAFVEKLKKDSATNFVTVEVSFDEGSSYIAFPPVTFTLVE</sequence>
<dbReference type="Proteomes" id="UP000050317">
    <property type="component" value="Unassembled WGS sequence"/>
</dbReference>
<protein>
    <submittedName>
        <fullName evidence="1">Uncharacterized protein</fullName>
    </submittedName>
</protein>
<name>A0A0N8TBP5_9PSED</name>
<dbReference type="PATRIC" id="fig|251703.9.peg.1107"/>
<accession>A0A0N8TBP5</accession>
<comment type="caution">
    <text evidence="1">The sequence shown here is derived from an EMBL/GenBank/DDBJ whole genome shotgun (WGS) entry which is preliminary data.</text>
</comment>